<evidence type="ECO:0000256" key="2">
    <source>
        <dbReference type="ARBA" id="ARBA00022801"/>
    </source>
</evidence>
<dbReference type="InterPro" id="IPR000086">
    <property type="entry name" value="NUDIX_hydrolase_dom"/>
</dbReference>
<proteinExistence type="predicted"/>
<evidence type="ECO:0000259" key="3">
    <source>
        <dbReference type="PROSITE" id="PS51462"/>
    </source>
</evidence>
<dbReference type="PANTHER" id="PTHR43046">
    <property type="entry name" value="GDP-MANNOSE MANNOSYL HYDROLASE"/>
    <property type="match status" value="1"/>
</dbReference>
<evidence type="ECO:0000313" key="5">
    <source>
        <dbReference type="Proteomes" id="UP001500689"/>
    </source>
</evidence>
<keyword evidence="5" id="KW-1185">Reference proteome</keyword>
<reference evidence="5" key="1">
    <citation type="journal article" date="2019" name="Int. J. Syst. Evol. Microbiol.">
        <title>The Global Catalogue of Microorganisms (GCM) 10K type strain sequencing project: providing services to taxonomists for standard genome sequencing and annotation.</title>
        <authorList>
            <consortium name="The Broad Institute Genomics Platform"/>
            <consortium name="The Broad Institute Genome Sequencing Center for Infectious Disease"/>
            <person name="Wu L."/>
            <person name="Ma J."/>
        </authorList>
    </citation>
    <scope>NUCLEOTIDE SEQUENCE [LARGE SCALE GENOMIC DNA]</scope>
    <source>
        <strain evidence="5">JCM 16898</strain>
    </source>
</reference>
<accession>A0ABP6Y464</accession>
<gene>
    <name evidence="4" type="ORF">GCM10022222_72260</name>
</gene>
<dbReference type="PROSITE" id="PS51462">
    <property type="entry name" value="NUDIX"/>
    <property type="match status" value="1"/>
</dbReference>
<comment type="caution">
    <text evidence="4">The sequence shown here is derived from an EMBL/GenBank/DDBJ whole genome shotgun (WGS) entry which is preliminary data.</text>
</comment>
<sequence length="134" mass="14343">MTAIDKVAWLHVVEGRVLAARSAGKDTWYLPGGKRESGESDVETLVREIAEELSVALVPSTARLAGVWAAQAHGRADGVLVRMTCYTAGYTGELRASSEIESIGWLSHAERDQVSPAVGLILDELHARGELATC</sequence>
<dbReference type="Gene3D" id="3.90.79.10">
    <property type="entry name" value="Nucleoside Triphosphate Pyrophosphohydrolase"/>
    <property type="match status" value="1"/>
</dbReference>
<dbReference type="RefSeq" id="WP_344867723.1">
    <property type="nucleotide sequence ID" value="NZ_BAAAZN010000021.1"/>
</dbReference>
<dbReference type="EMBL" id="BAAAZN010000021">
    <property type="protein sequence ID" value="GAA3577101.1"/>
    <property type="molecule type" value="Genomic_DNA"/>
</dbReference>
<dbReference type="SUPFAM" id="SSF55811">
    <property type="entry name" value="Nudix"/>
    <property type="match status" value="1"/>
</dbReference>
<keyword evidence="2" id="KW-0378">Hydrolase</keyword>
<dbReference type="Pfam" id="PF00293">
    <property type="entry name" value="NUDIX"/>
    <property type="match status" value="1"/>
</dbReference>
<evidence type="ECO:0000313" key="4">
    <source>
        <dbReference type="EMBL" id="GAA3577101.1"/>
    </source>
</evidence>
<dbReference type="PANTHER" id="PTHR43046:SF2">
    <property type="entry name" value="8-OXO-DGTP DIPHOSPHATASE-RELATED"/>
    <property type="match status" value="1"/>
</dbReference>
<protein>
    <submittedName>
        <fullName evidence="4">NUDIX domain-containing protein</fullName>
    </submittedName>
</protein>
<evidence type="ECO:0000256" key="1">
    <source>
        <dbReference type="ARBA" id="ARBA00001946"/>
    </source>
</evidence>
<comment type="cofactor">
    <cofactor evidence="1">
        <name>Mg(2+)</name>
        <dbReference type="ChEBI" id="CHEBI:18420"/>
    </cofactor>
</comment>
<name>A0ABP6Y464_9PSEU</name>
<dbReference type="InterPro" id="IPR015797">
    <property type="entry name" value="NUDIX_hydrolase-like_dom_sf"/>
</dbReference>
<organism evidence="4 5">
    <name type="scientific">Amycolatopsis ultiminotia</name>
    <dbReference type="NCBI Taxonomy" id="543629"/>
    <lineage>
        <taxon>Bacteria</taxon>
        <taxon>Bacillati</taxon>
        <taxon>Actinomycetota</taxon>
        <taxon>Actinomycetes</taxon>
        <taxon>Pseudonocardiales</taxon>
        <taxon>Pseudonocardiaceae</taxon>
        <taxon>Amycolatopsis</taxon>
    </lineage>
</organism>
<dbReference type="Proteomes" id="UP001500689">
    <property type="component" value="Unassembled WGS sequence"/>
</dbReference>
<feature type="domain" description="Nudix hydrolase" evidence="3">
    <location>
        <begin position="1"/>
        <end position="127"/>
    </location>
</feature>
<dbReference type="CDD" id="cd04690">
    <property type="entry name" value="NUDIX_Hydrolase"/>
    <property type="match status" value="1"/>
</dbReference>